<evidence type="ECO:0000313" key="6">
    <source>
        <dbReference type="EMBL" id="SDE12278.1"/>
    </source>
</evidence>
<evidence type="ECO:0000313" key="7">
    <source>
        <dbReference type="Proteomes" id="UP000198748"/>
    </source>
</evidence>
<dbReference type="PANTHER" id="PTHR30055:SF234">
    <property type="entry name" value="HTH-TYPE TRANSCRIPTIONAL REGULATOR BETI"/>
    <property type="match status" value="1"/>
</dbReference>
<evidence type="ECO:0000256" key="2">
    <source>
        <dbReference type="ARBA" id="ARBA00023125"/>
    </source>
</evidence>
<dbReference type="PANTHER" id="PTHR30055">
    <property type="entry name" value="HTH-TYPE TRANSCRIPTIONAL REGULATOR RUTR"/>
    <property type="match status" value="1"/>
</dbReference>
<dbReference type="PROSITE" id="PS50977">
    <property type="entry name" value="HTH_TETR_2"/>
    <property type="match status" value="1"/>
</dbReference>
<feature type="domain" description="HTH tetR-type" evidence="5">
    <location>
        <begin position="6"/>
        <end position="66"/>
    </location>
</feature>
<keyword evidence="7" id="KW-1185">Reference proteome</keyword>
<dbReference type="SUPFAM" id="SSF48498">
    <property type="entry name" value="Tetracyclin repressor-like, C-terminal domain"/>
    <property type="match status" value="1"/>
</dbReference>
<evidence type="ECO:0000256" key="4">
    <source>
        <dbReference type="PROSITE-ProRule" id="PRU00335"/>
    </source>
</evidence>
<dbReference type="InterPro" id="IPR036271">
    <property type="entry name" value="Tet_transcr_reg_TetR-rel_C_sf"/>
</dbReference>
<feature type="DNA-binding region" description="H-T-H motif" evidence="4">
    <location>
        <begin position="29"/>
        <end position="48"/>
    </location>
</feature>
<dbReference type="InterPro" id="IPR009057">
    <property type="entry name" value="Homeodomain-like_sf"/>
</dbReference>
<dbReference type="GO" id="GO:0000976">
    <property type="term" value="F:transcription cis-regulatory region binding"/>
    <property type="evidence" value="ECO:0007669"/>
    <property type="project" value="TreeGrafter"/>
</dbReference>
<dbReference type="STRING" id="659014.SAMN04487996_103399"/>
<dbReference type="Pfam" id="PF00440">
    <property type="entry name" value="TetR_N"/>
    <property type="match status" value="1"/>
</dbReference>
<dbReference type="Proteomes" id="UP000198748">
    <property type="component" value="Unassembled WGS sequence"/>
</dbReference>
<accession>A0A1G7ABE4</accession>
<keyword evidence="2 4" id="KW-0238">DNA-binding</keyword>
<organism evidence="6 7">
    <name type="scientific">Dyadobacter soli</name>
    <dbReference type="NCBI Taxonomy" id="659014"/>
    <lineage>
        <taxon>Bacteria</taxon>
        <taxon>Pseudomonadati</taxon>
        <taxon>Bacteroidota</taxon>
        <taxon>Cytophagia</taxon>
        <taxon>Cytophagales</taxon>
        <taxon>Spirosomataceae</taxon>
        <taxon>Dyadobacter</taxon>
    </lineage>
</organism>
<keyword evidence="1" id="KW-0805">Transcription regulation</keyword>
<dbReference type="OrthoDB" id="594604at2"/>
<dbReference type="AlphaFoldDB" id="A0A1G7ABE4"/>
<evidence type="ECO:0000256" key="1">
    <source>
        <dbReference type="ARBA" id="ARBA00023015"/>
    </source>
</evidence>
<dbReference type="SUPFAM" id="SSF46689">
    <property type="entry name" value="Homeodomain-like"/>
    <property type="match status" value="1"/>
</dbReference>
<sequence length="193" mass="21759">MSMLRNATRSKILKTALEIVKNDGWPGLSMRRIAEKINYTPPVIYDHFEGKDAIITELTANGFRKLYAAIKKARALSLPAHQRLEAMWKAYWNFAVSNQELYRSMYGVEVSCSAMKEGFHKATEIPGLFGEVIREILPGETASDELVGAKYYMFWSTVHGLIAINLVHKGMSDQINQIVLHEALRAQLAMVNA</sequence>
<name>A0A1G7ABE4_9BACT</name>
<dbReference type="InterPro" id="IPR025996">
    <property type="entry name" value="MT1864/Rv1816-like_C"/>
</dbReference>
<dbReference type="PRINTS" id="PR00455">
    <property type="entry name" value="HTHTETR"/>
</dbReference>
<dbReference type="InterPro" id="IPR001647">
    <property type="entry name" value="HTH_TetR"/>
</dbReference>
<dbReference type="GO" id="GO:0003700">
    <property type="term" value="F:DNA-binding transcription factor activity"/>
    <property type="evidence" value="ECO:0007669"/>
    <property type="project" value="TreeGrafter"/>
</dbReference>
<gene>
    <name evidence="6" type="ORF">SAMN04487996_103399</name>
</gene>
<reference evidence="7" key="1">
    <citation type="submission" date="2016-10" db="EMBL/GenBank/DDBJ databases">
        <authorList>
            <person name="Varghese N."/>
            <person name="Submissions S."/>
        </authorList>
    </citation>
    <scope>NUCLEOTIDE SEQUENCE [LARGE SCALE GENOMIC DNA]</scope>
    <source>
        <strain evidence="7">DSM 25329</strain>
    </source>
</reference>
<protein>
    <submittedName>
        <fullName evidence="6">Transcriptional regulator, TetR family</fullName>
    </submittedName>
</protein>
<dbReference type="RefSeq" id="WP_090147711.1">
    <property type="nucleotide sequence ID" value="NZ_FNAN01000003.1"/>
</dbReference>
<dbReference type="EMBL" id="FNAN01000003">
    <property type="protein sequence ID" value="SDE12278.1"/>
    <property type="molecule type" value="Genomic_DNA"/>
</dbReference>
<dbReference type="Pfam" id="PF13305">
    <property type="entry name" value="TetR_C_33"/>
    <property type="match status" value="1"/>
</dbReference>
<dbReference type="InterPro" id="IPR050109">
    <property type="entry name" value="HTH-type_TetR-like_transc_reg"/>
</dbReference>
<dbReference type="Gene3D" id="1.10.357.10">
    <property type="entry name" value="Tetracycline Repressor, domain 2"/>
    <property type="match status" value="1"/>
</dbReference>
<keyword evidence="3" id="KW-0804">Transcription</keyword>
<evidence type="ECO:0000259" key="5">
    <source>
        <dbReference type="PROSITE" id="PS50977"/>
    </source>
</evidence>
<proteinExistence type="predicted"/>
<evidence type="ECO:0000256" key="3">
    <source>
        <dbReference type="ARBA" id="ARBA00023163"/>
    </source>
</evidence>